<evidence type="ECO:0000313" key="4">
    <source>
        <dbReference type="EnsemblMetazoa" id="CLYHEMP004113.1"/>
    </source>
</evidence>
<feature type="region of interest" description="Disordered" evidence="1">
    <location>
        <begin position="203"/>
        <end position="240"/>
    </location>
</feature>
<dbReference type="AlphaFoldDB" id="A0A7M5V5U9"/>
<dbReference type="EnsemblMetazoa" id="CLYHEMT004113.1">
    <property type="protein sequence ID" value="CLYHEMP004113.1"/>
    <property type="gene ID" value="CLYHEMG004113"/>
</dbReference>
<evidence type="ECO:0008006" key="6">
    <source>
        <dbReference type="Google" id="ProtNLM"/>
    </source>
</evidence>
<feature type="chain" id="PRO_5029857998" description="Cnidarian restricted protein" evidence="3">
    <location>
        <begin position="26"/>
        <end position="240"/>
    </location>
</feature>
<keyword evidence="2" id="KW-0812">Transmembrane</keyword>
<evidence type="ECO:0000256" key="3">
    <source>
        <dbReference type="SAM" id="SignalP"/>
    </source>
</evidence>
<feature type="transmembrane region" description="Helical" evidence="2">
    <location>
        <begin position="156"/>
        <end position="177"/>
    </location>
</feature>
<keyword evidence="5" id="KW-1185">Reference proteome</keyword>
<protein>
    <recommendedName>
        <fullName evidence="6">Cnidarian restricted protein</fullName>
    </recommendedName>
</protein>
<feature type="signal peptide" evidence="3">
    <location>
        <begin position="1"/>
        <end position="25"/>
    </location>
</feature>
<evidence type="ECO:0000256" key="2">
    <source>
        <dbReference type="SAM" id="Phobius"/>
    </source>
</evidence>
<evidence type="ECO:0000313" key="5">
    <source>
        <dbReference type="Proteomes" id="UP000594262"/>
    </source>
</evidence>
<dbReference type="OrthoDB" id="10660864at2759"/>
<accession>A0A7M5V5U9</accession>
<feature type="compositionally biased region" description="Polar residues" evidence="1">
    <location>
        <begin position="230"/>
        <end position="240"/>
    </location>
</feature>
<keyword evidence="3" id="KW-0732">Signal</keyword>
<proteinExistence type="predicted"/>
<reference evidence="4" key="1">
    <citation type="submission" date="2021-01" db="UniProtKB">
        <authorList>
            <consortium name="EnsemblMetazoa"/>
        </authorList>
    </citation>
    <scope>IDENTIFICATION</scope>
</reference>
<sequence>MESLMNCMVVCTCAVLVFAVSPVYTNDNVKCELRRVVEHVVGDSGEAGKAIELLQCMGPYMEKQRCAATEWDLVTIPSPDTSSEKLFSYRNHTKCAMRCSKNGSGRSSRICNDTDKYLIACPAGAKWDFREGKCYNDLSLECSKGGNDGSDNSIPLSMFILAMVVELIVVVVAVFLIRDACKYHQNRESGVFYKTSEYVRSLSSGRPNEGNITLRKDRSDTGSESFLPHYSTSNGKINHV</sequence>
<name>A0A7M5V5U9_9CNID</name>
<dbReference type="GeneID" id="136810509"/>
<keyword evidence="2" id="KW-1133">Transmembrane helix</keyword>
<organism evidence="4 5">
    <name type="scientific">Clytia hemisphaerica</name>
    <dbReference type="NCBI Taxonomy" id="252671"/>
    <lineage>
        <taxon>Eukaryota</taxon>
        <taxon>Metazoa</taxon>
        <taxon>Cnidaria</taxon>
        <taxon>Hydrozoa</taxon>
        <taxon>Hydroidolina</taxon>
        <taxon>Leptothecata</taxon>
        <taxon>Obeliida</taxon>
        <taxon>Clytiidae</taxon>
        <taxon>Clytia</taxon>
    </lineage>
</organism>
<dbReference type="RefSeq" id="XP_066923188.1">
    <property type="nucleotide sequence ID" value="XM_067067087.1"/>
</dbReference>
<dbReference type="Proteomes" id="UP000594262">
    <property type="component" value="Unplaced"/>
</dbReference>
<keyword evidence="2" id="KW-0472">Membrane</keyword>
<evidence type="ECO:0000256" key="1">
    <source>
        <dbReference type="SAM" id="MobiDB-lite"/>
    </source>
</evidence>